<dbReference type="Proteomes" id="UP000195402">
    <property type="component" value="Unassembled WGS sequence"/>
</dbReference>
<reference evidence="5 6" key="1">
    <citation type="journal article" date="2017" name="Mol. Plant">
        <title>The Genome of Medicinal Plant Macleaya cordata Provides New Insights into Benzylisoquinoline Alkaloids Metabolism.</title>
        <authorList>
            <person name="Liu X."/>
            <person name="Liu Y."/>
            <person name="Huang P."/>
            <person name="Ma Y."/>
            <person name="Qing Z."/>
            <person name="Tang Q."/>
            <person name="Cao H."/>
            <person name="Cheng P."/>
            <person name="Zheng Y."/>
            <person name="Yuan Z."/>
            <person name="Zhou Y."/>
            <person name="Liu J."/>
            <person name="Tang Z."/>
            <person name="Zhuo Y."/>
            <person name="Zhang Y."/>
            <person name="Yu L."/>
            <person name="Huang J."/>
            <person name="Yang P."/>
            <person name="Peng Q."/>
            <person name="Zhang J."/>
            <person name="Jiang W."/>
            <person name="Zhang Z."/>
            <person name="Lin K."/>
            <person name="Ro D.K."/>
            <person name="Chen X."/>
            <person name="Xiong X."/>
            <person name="Shang Y."/>
            <person name="Huang S."/>
            <person name="Zeng J."/>
        </authorList>
    </citation>
    <scope>NUCLEOTIDE SEQUENCE [LARGE SCALE GENOMIC DNA]</scope>
    <source>
        <strain evidence="6">cv. BLH2017</strain>
        <tissue evidence="5">Root</tissue>
    </source>
</reference>
<evidence type="ECO:0000256" key="3">
    <source>
        <dbReference type="ARBA" id="ARBA00022917"/>
    </source>
</evidence>
<dbReference type="InParanoid" id="A0A200QN39"/>
<dbReference type="GO" id="GO:0003746">
    <property type="term" value="F:translation elongation factor activity"/>
    <property type="evidence" value="ECO:0007669"/>
    <property type="project" value="UniProtKB-KW"/>
</dbReference>
<keyword evidence="6" id="KW-1185">Reference proteome</keyword>
<dbReference type="GO" id="GO:0005829">
    <property type="term" value="C:cytosol"/>
    <property type="evidence" value="ECO:0007669"/>
    <property type="project" value="TreeGrafter"/>
</dbReference>
<keyword evidence="2 5" id="KW-0251">Elongation factor</keyword>
<evidence type="ECO:0000313" key="6">
    <source>
        <dbReference type="Proteomes" id="UP000195402"/>
    </source>
</evidence>
<dbReference type="GO" id="GO:0043022">
    <property type="term" value="F:ribosome binding"/>
    <property type="evidence" value="ECO:0007669"/>
    <property type="project" value="TreeGrafter"/>
</dbReference>
<dbReference type="InterPro" id="IPR000640">
    <property type="entry name" value="EFG_V-like"/>
</dbReference>
<proteinExistence type="predicted"/>
<evidence type="ECO:0000256" key="1">
    <source>
        <dbReference type="ARBA" id="ARBA00022490"/>
    </source>
</evidence>
<dbReference type="OrthoDB" id="203at2759"/>
<dbReference type="STRING" id="56857.A0A200QN39"/>
<dbReference type="PANTHER" id="PTHR42908:SF10">
    <property type="entry name" value="EUKARYOTIC TRANSLATION ELONGATION FACTOR 2"/>
    <property type="match status" value="1"/>
</dbReference>
<dbReference type="GO" id="GO:1990904">
    <property type="term" value="C:ribonucleoprotein complex"/>
    <property type="evidence" value="ECO:0007669"/>
    <property type="project" value="TreeGrafter"/>
</dbReference>
<name>A0A200QN39_MACCD</name>
<keyword evidence="3" id="KW-0648">Protein biosynthesis</keyword>
<dbReference type="AlphaFoldDB" id="A0A200QN39"/>
<feature type="domain" description="Elongation factor EFG" evidence="4">
    <location>
        <begin position="2"/>
        <end position="62"/>
    </location>
</feature>
<keyword evidence="1" id="KW-0963">Cytoplasm</keyword>
<dbReference type="PANTHER" id="PTHR42908">
    <property type="entry name" value="TRANSLATION ELONGATION FACTOR-RELATED"/>
    <property type="match status" value="1"/>
</dbReference>
<accession>A0A200QN39</accession>
<sequence>MHRGHILEETNKLGTPLYKIKSYLPVIEAFGFWIALKNATGGQAFPQLCVFDHWDMLPCDPLEPGSGAEQLVMDIRRRKGLWQQITPLFELEDML</sequence>
<organism evidence="5 6">
    <name type="scientific">Macleaya cordata</name>
    <name type="common">Five-seeded plume-poppy</name>
    <name type="synonym">Bocconia cordata</name>
    <dbReference type="NCBI Taxonomy" id="56857"/>
    <lineage>
        <taxon>Eukaryota</taxon>
        <taxon>Viridiplantae</taxon>
        <taxon>Streptophyta</taxon>
        <taxon>Embryophyta</taxon>
        <taxon>Tracheophyta</taxon>
        <taxon>Spermatophyta</taxon>
        <taxon>Magnoliopsida</taxon>
        <taxon>Ranunculales</taxon>
        <taxon>Papaveraceae</taxon>
        <taxon>Papaveroideae</taxon>
        <taxon>Macleaya</taxon>
    </lineage>
</organism>
<evidence type="ECO:0000313" key="5">
    <source>
        <dbReference type="EMBL" id="OVA11883.1"/>
    </source>
</evidence>
<comment type="caution">
    <text evidence="5">The sequence shown here is derived from an EMBL/GenBank/DDBJ whole genome shotgun (WGS) entry which is preliminary data.</text>
</comment>
<dbReference type="Pfam" id="PF00679">
    <property type="entry name" value="EFG_C"/>
    <property type="match status" value="1"/>
</dbReference>
<protein>
    <submittedName>
        <fullName evidence="5">Translation elongation factor EFG</fullName>
    </submittedName>
</protein>
<evidence type="ECO:0000256" key="2">
    <source>
        <dbReference type="ARBA" id="ARBA00022768"/>
    </source>
</evidence>
<dbReference type="InterPro" id="IPR035647">
    <property type="entry name" value="EFG_III/V"/>
</dbReference>
<dbReference type="GO" id="GO:0003924">
    <property type="term" value="F:GTPase activity"/>
    <property type="evidence" value="ECO:0007669"/>
    <property type="project" value="TreeGrafter"/>
</dbReference>
<dbReference type="EMBL" id="MVGT01001491">
    <property type="protein sequence ID" value="OVA11883.1"/>
    <property type="molecule type" value="Genomic_DNA"/>
</dbReference>
<evidence type="ECO:0000259" key="4">
    <source>
        <dbReference type="Pfam" id="PF00679"/>
    </source>
</evidence>
<gene>
    <name evidence="5" type="ORF">BVC80_745g5</name>
</gene>
<dbReference type="OMA" id="WLMELVY"/>
<dbReference type="Gene3D" id="3.30.70.240">
    <property type="match status" value="1"/>
</dbReference>
<dbReference type="SUPFAM" id="SSF54980">
    <property type="entry name" value="EF-G C-terminal domain-like"/>
    <property type="match status" value="1"/>
</dbReference>